<proteinExistence type="predicted"/>
<feature type="domain" description="Transposase DDE" evidence="1">
    <location>
        <begin position="14"/>
        <end position="199"/>
    </location>
</feature>
<dbReference type="Pfam" id="PF13701">
    <property type="entry name" value="DDE_Tnp_1_4"/>
    <property type="match status" value="1"/>
</dbReference>
<gene>
    <name evidence="2" type="ORF">METZ01_LOCUS320384</name>
</gene>
<protein>
    <recommendedName>
        <fullName evidence="1">Transposase DDE domain-containing protein</fullName>
    </recommendedName>
</protein>
<reference evidence="2" key="1">
    <citation type="submission" date="2018-05" db="EMBL/GenBank/DDBJ databases">
        <authorList>
            <person name="Lanie J.A."/>
            <person name="Ng W.-L."/>
            <person name="Kazmierczak K.M."/>
            <person name="Andrzejewski T.M."/>
            <person name="Davidsen T.M."/>
            <person name="Wayne K.J."/>
            <person name="Tettelin H."/>
            <person name="Glass J.I."/>
            <person name="Rusch D."/>
            <person name="Podicherti R."/>
            <person name="Tsui H.-C.T."/>
            <person name="Winkler M.E."/>
        </authorList>
    </citation>
    <scope>NUCLEOTIDE SEQUENCE</scope>
</reference>
<dbReference type="EMBL" id="UINC01104412">
    <property type="protein sequence ID" value="SVC67530.1"/>
    <property type="molecule type" value="Genomic_DNA"/>
</dbReference>
<dbReference type="AlphaFoldDB" id="A0A382P3U1"/>
<evidence type="ECO:0000259" key="1">
    <source>
        <dbReference type="Pfam" id="PF13701"/>
    </source>
</evidence>
<evidence type="ECO:0000313" key="2">
    <source>
        <dbReference type="EMBL" id="SVC67530.1"/>
    </source>
</evidence>
<organism evidence="2">
    <name type="scientific">marine metagenome</name>
    <dbReference type="NCBI Taxonomy" id="408172"/>
    <lineage>
        <taxon>unclassified sequences</taxon>
        <taxon>metagenomes</taxon>
        <taxon>ecological metagenomes</taxon>
    </lineage>
</organism>
<dbReference type="InterPro" id="IPR025668">
    <property type="entry name" value="Tnp_DDE_dom"/>
</dbReference>
<sequence>MKTECETEKMQFQASGPRKVEGHFDGGYLSSDGGVILLGEGEEKLDIVGRFSRCFSDYRDPSWVEHPLEALIQQRVFGIAQGYEDLNDHDALRNDVMLALACGKSDPTGQDRRLERDRGKALAGKSTLNRLELGSAEGGPLHPYKKVILSPERVDDLLLEIFCESQRKLDCAPKELIIDLDATDDPLHGEQEGRFFKAY</sequence>
<name>A0A382P3U1_9ZZZZ</name>
<accession>A0A382P3U1</accession>